<feature type="transmembrane region" description="Helical" evidence="2">
    <location>
        <begin position="111"/>
        <end position="128"/>
    </location>
</feature>
<dbReference type="EMBL" id="QFYS01000002">
    <property type="protein sequence ID" value="RAK67734.1"/>
    <property type="molecule type" value="Genomic_DNA"/>
</dbReference>
<evidence type="ECO:0000256" key="1">
    <source>
        <dbReference type="SAM" id="MobiDB-lite"/>
    </source>
</evidence>
<dbReference type="Pfam" id="PF02518">
    <property type="entry name" value="HATPase_c"/>
    <property type="match status" value="1"/>
</dbReference>
<dbReference type="SUPFAM" id="SSF55874">
    <property type="entry name" value="ATPase domain of HSP90 chaperone/DNA topoisomerase II/histidine kinase"/>
    <property type="match status" value="1"/>
</dbReference>
<dbReference type="PANTHER" id="PTHR34220">
    <property type="entry name" value="SENSOR HISTIDINE KINASE YPDA"/>
    <property type="match status" value="1"/>
</dbReference>
<gene>
    <name evidence="5" type="ORF">DJ019_07475</name>
</gene>
<keyword evidence="2" id="KW-0472">Membrane</keyword>
<dbReference type="AlphaFoldDB" id="A0A328BP81"/>
<dbReference type="InterPro" id="IPR036890">
    <property type="entry name" value="HATPase_C_sf"/>
</dbReference>
<protein>
    <submittedName>
        <fullName evidence="5">Histidine kinase</fullName>
    </submittedName>
</protein>
<dbReference type="InterPro" id="IPR010559">
    <property type="entry name" value="Sig_transdc_His_kin_internal"/>
</dbReference>
<feature type="transmembrane region" description="Helical" evidence="2">
    <location>
        <begin position="78"/>
        <end position="99"/>
    </location>
</feature>
<evidence type="ECO:0000259" key="3">
    <source>
        <dbReference type="Pfam" id="PF02518"/>
    </source>
</evidence>
<reference evidence="5 6" key="1">
    <citation type="submission" date="2018-05" db="EMBL/GenBank/DDBJ databases">
        <authorList>
            <person name="Lanie J.A."/>
            <person name="Ng W.-L."/>
            <person name="Kazmierczak K.M."/>
            <person name="Andrzejewski T.M."/>
            <person name="Davidsen T.M."/>
            <person name="Wayne K.J."/>
            <person name="Tettelin H."/>
            <person name="Glass J.I."/>
            <person name="Rusch D."/>
            <person name="Podicherti R."/>
            <person name="Tsui H.-C.T."/>
            <person name="Winkler M.E."/>
        </authorList>
    </citation>
    <scope>NUCLEOTIDE SEQUENCE [LARGE SCALE GENOMIC DNA]</scope>
    <source>
        <strain evidence="5 6">BUT-10</strain>
    </source>
</reference>
<evidence type="ECO:0000313" key="5">
    <source>
        <dbReference type="EMBL" id="RAK67734.1"/>
    </source>
</evidence>
<keyword evidence="2" id="KW-0812">Transmembrane</keyword>
<name>A0A328BP81_9CAUL</name>
<keyword evidence="5" id="KW-0418">Kinase</keyword>
<keyword evidence="5" id="KW-0808">Transferase</keyword>
<dbReference type="Pfam" id="PF06580">
    <property type="entry name" value="His_kinase"/>
    <property type="match status" value="1"/>
</dbReference>
<dbReference type="OrthoDB" id="2514702at2"/>
<feature type="region of interest" description="Disordered" evidence="1">
    <location>
        <begin position="1"/>
        <end position="44"/>
    </location>
</feature>
<feature type="domain" description="Histidine kinase/HSP90-like ATPase" evidence="3">
    <location>
        <begin position="337"/>
        <end position="427"/>
    </location>
</feature>
<dbReference type="PANTHER" id="PTHR34220:SF9">
    <property type="entry name" value="SIGNAL TRANSDUCTION HISTIDINE KINASE INTERNAL REGION DOMAIN-CONTAINING PROTEIN"/>
    <property type="match status" value="1"/>
</dbReference>
<organism evidence="5 6">
    <name type="scientific">Phenylobacterium kunshanense</name>
    <dbReference type="NCBI Taxonomy" id="1445034"/>
    <lineage>
        <taxon>Bacteria</taxon>
        <taxon>Pseudomonadati</taxon>
        <taxon>Pseudomonadota</taxon>
        <taxon>Alphaproteobacteria</taxon>
        <taxon>Caulobacterales</taxon>
        <taxon>Caulobacteraceae</taxon>
        <taxon>Phenylobacterium</taxon>
    </lineage>
</organism>
<dbReference type="Gene3D" id="3.30.565.10">
    <property type="entry name" value="Histidine kinase-like ATPase, C-terminal domain"/>
    <property type="match status" value="1"/>
</dbReference>
<keyword evidence="6" id="KW-1185">Reference proteome</keyword>
<evidence type="ECO:0000313" key="6">
    <source>
        <dbReference type="Proteomes" id="UP000249524"/>
    </source>
</evidence>
<feature type="transmembrane region" description="Helical" evidence="2">
    <location>
        <begin position="184"/>
        <end position="208"/>
    </location>
</feature>
<comment type="caution">
    <text evidence="5">The sequence shown here is derived from an EMBL/GenBank/DDBJ whole genome shotgun (WGS) entry which is preliminary data.</text>
</comment>
<evidence type="ECO:0000256" key="2">
    <source>
        <dbReference type="SAM" id="Phobius"/>
    </source>
</evidence>
<dbReference type="Proteomes" id="UP000249524">
    <property type="component" value="Unassembled WGS sequence"/>
</dbReference>
<sequence>MRGRPDPPSAASRRGVCDRTTVSRPIDGPATKRRRSQASARRGHAMLQVAPRPGSRPDILLPHTFSTPDRAAWPPPPAVLRLTAGLWALGAVAMVASGVATRFEPLPVNGLRAVLMAFAGVALSFGLWRIATLPVRPRWAILALVLGLVAATAAHTWLDLRTDALLLDWLAPGPSVRRIVSDSALRIAVMALIAESHIVIFASLYAVFGMGATILRSAAETREREAQLAAARTLAVSAQLAMLRHQLNPHFIFNTLNAIGSLVAMRRNDDAETMIDRLSDFLRASLGADAHPLATLDGELNTLQNYLDIEAVRFGTRLRVVYDLEPGLGAALIPSFLLQPLVENAIKHAVSPALVPVDVRLSARRDGDDLVVGVADSGAGHVAAPAPGTGTGLRNVRERLALLYGDRARLEAGPCGDGFLAEVRMPLQWSEGRP</sequence>
<feature type="transmembrane region" description="Helical" evidence="2">
    <location>
        <begin position="140"/>
        <end position="158"/>
    </location>
</feature>
<feature type="domain" description="Signal transduction histidine kinase internal region" evidence="4">
    <location>
        <begin position="238"/>
        <end position="318"/>
    </location>
</feature>
<proteinExistence type="predicted"/>
<accession>A0A328BP81</accession>
<feature type="compositionally biased region" description="Basic residues" evidence="1">
    <location>
        <begin position="31"/>
        <end position="44"/>
    </location>
</feature>
<keyword evidence="2" id="KW-1133">Transmembrane helix</keyword>
<evidence type="ECO:0000259" key="4">
    <source>
        <dbReference type="Pfam" id="PF06580"/>
    </source>
</evidence>
<dbReference type="GO" id="GO:0016020">
    <property type="term" value="C:membrane"/>
    <property type="evidence" value="ECO:0007669"/>
    <property type="project" value="InterPro"/>
</dbReference>
<dbReference type="InterPro" id="IPR050640">
    <property type="entry name" value="Bact_2-comp_sensor_kinase"/>
</dbReference>
<dbReference type="InterPro" id="IPR003594">
    <property type="entry name" value="HATPase_dom"/>
</dbReference>
<dbReference type="GO" id="GO:0000155">
    <property type="term" value="F:phosphorelay sensor kinase activity"/>
    <property type="evidence" value="ECO:0007669"/>
    <property type="project" value="InterPro"/>
</dbReference>